<reference evidence="2 3" key="1">
    <citation type="submission" date="2017-05" db="EMBL/GenBank/DDBJ databases">
        <title>Genomic insights into alkan degradation activity of Oleiphilus messinensis.</title>
        <authorList>
            <person name="Kozyavkin S.A."/>
            <person name="Slesarev A.I."/>
            <person name="Golyshin P.N."/>
            <person name="Korzhenkov A."/>
            <person name="Golyshina O.N."/>
            <person name="Toshchakov S.V."/>
        </authorList>
    </citation>
    <scope>NUCLEOTIDE SEQUENCE [LARGE SCALE GENOMIC DNA]</scope>
    <source>
        <strain evidence="2 3">ME102</strain>
    </source>
</reference>
<keyword evidence="3" id="KW-1185">Reference proteome</keyword>
<evidence type="ECO:0000256" key="1">
    <source>
        <dbReference type="SAM" id="Phobius"/>
    </source>
</evidence>
<accession>A0A1Y0IBP8</accession>
<dbReference type="AlphaFoldDB" id="A0A1Y0IBP8"/>
<evidence type="ECO:0008006" key="4">
    <source>
        <dbReference type="Google" id="ProtNLM"/>
    </source>
</evidence>
<sequence length="100" mass="11508">MDMYIIAVILSGVISLFLLVKIWRSDEHLLIKFAVSSVTVIPVMGPVFYMFVSNRTPPQHVCLQDNGPRGSYLHRHLIMSKFYKRIAKEDGVSDEQELRN</sequence>
<protein>
    <recommendedName>
        <fullName evidence="4">Cardiolipin synthase N-terminal domain-containing protein</fullName>
    </recommendedName>
</protein>
<feature type="transmembrane region" description="Helical" evidence="1">
    <location>
        <begin position="6"/>
        <end position="23"/>
    </location>
</feature>
<organism evidence="2 3">
    <name type="scientific">Oleiphilus messinensis</name>
    <dbReference type="NCBI Taxonomy" id="141451"/>
    <lineage>
        <taxon>Bacteria</taxon>
        <taxon>Pseudomonadati</taxon>
        <taxon>Pseudomonadota</taxon>
        <taxon>Gammaproteobacteria</taxon>
        <taxon>Oceanospirillales</taxon>
        <taxon>Oleiphilaceae</taxon>
        <taxon>Oleiphilus</taxon>
    </lineage>
</organism>
<keyword evidence="1" id="KW-0812">Transmembrane</keyword>
<proteinExistence type="predicted"/>
<dbReference type="EMBL" id="CP021425">
    <property type="protein sequence ID" value="ARU57947.1"/>
    <property type="molecule type" value="Genomic_DNA"/>
</dbReference>
<keyword evidence="1" id="KW-1133">Transmembrane helix</keyword>
<dbReference type="Proteomes" id="UP000196027">
    <property type="component" value="Chromosome"/>
</dbReference>
<gene>
    <name evidence="2" type="ORF">OLMES_3927</name>
</gene>
<keyword evidence="1" id="KW-0472">Membrane</keyword>
<dbReference type="KEGG" id="ome:OLMES_3927"/>
<name>A0A1Y0IBP8_9GAMM</name>
<feature type="transmembrane region" description="Helical" evidence="1">
    <location>
        <begin position="30"/>
        <end position="52"/>
    </location>
</feature>
<evidence type="ECO:0000313" key="2">
    <source>
        <dbReference type="EMBL" id="ARU57947.1"/>
    </source>
</evidence>
<evidence type="ECO:0000313" key="3">
    <source>
        <dbReference type="Proteomes" id="UP000196027"/>
    </source>
</evidence>